<dbReference type="OrthoDB" id="440745at2759"/>
<evidence type="ECO:0000313" key="6">
    <source>
        <dbReference type="Proteomes" id="UP000279307"/>
    </source>
</evidence>
<dbReference type="GO" id="GO:0005930">
    <property type="term" value="C:axoneme"/>
    <property type="evidence" value="ECO:0007669"/>
    <property type="project" value="UniProtKB-SubCell"/>
</dbReference>
<protein>
    <recommendedName>
        <fullName evidence="3">Tektin</fullName>
    </recommendedName>
</protein>
<dbReference type="GO" id="GO:0015630">
    <property type="term" value="C:microtubule cytoskeleton"/>
    <property type="evidence" value="ECO:0007669"/>
    <property type="project" value="UniProtKB-UniRule"/>
</dbReference>
<accession>A0A3L8D8X4</accession>
<dbReference type="InterPro" id="IPR048256">
    <property type="entry name" value="Tektin-like"/>
</dbReference>
<evidence type="ECO:0000256" key="3">
    <source>
        <dbReference type="RuleBase" id="RU367040"/>
    </source>
</evidence>
<reference evidence="5 6" key="1">
    <citation type="journal article" date="2018" name="Genome Res.">
        <title>The genomic architecture and molecular evolution of ant odorant receptors.</title>
        <authorList>
            <person name="McKenzie S.K."/>
            <person name="Kronauer D.J.C."/>
        </authorList>
    </citation>
    <scope>NUCLEOTIDE SEQUENCE [LARGE SCALE GENOMIC DNA]</scope>
    <source>
        <strain evidence="5">Clonal line C1</strain>
    </source>
</reference>
<evidence type="ECO:0000256" key="1">
    <source>
        <dbReference type="ARBA" id="ARBA00007209"/>
    </source>
</evidence>
<dbReference type="Proteomes" id="UP000279307">
    <property type="component" value="Chromosome 11"/>
</dbReference>
<dbReference type="PANTHER" id="PTHR19960:SF7">
    <property type="entry name" value="TEKTIN"/>
    <property type="match status" value="1"/>
</dbReference>
<dbReference type="PANTHER" id="PTHR19960">
    <property type="entry name" value="TEKTIN"/>
    <property type="match status" value="1"/>
</dbReference>
<feature type="coiled-coil region" evidence="4">
    <location>
        <begin position="78"/>
        <end position="112"/>
    </location>
</feature>
<comment type="subcellular location">
    <subcellularLocation>
        <location evidence="3">Cytoplasm</location>
        <location evidence="3">Cytoskeleton</location>
        <location evidence="3">Cilium axoneme</location>
    </subcellularLocation>
</comment>
<comment type="caution">
    <text evidence="5">The sequence shown here is derived from an EMBL/GenBank/DDBJ whole genome shotgun (WGS) entry which is preliminary data.</text>
</comment>
<proteinExistence type="inferred from homology"/>
<gene>
    <name evidence="5" type="ORF">DMN91_010829</name>
</gene>
<dbReference type="InterPro" id="IPR000435">
    <property type="entry name" value="Tektins"/>
</dbReference>
<feature type="coiled-coil region" evidence="4">
    <location>
        <begin position="280"/>
        <end position="307"/>
    </location>
</feature>
<evidence type="ECO:0000256" key="2">
    <source>
        <dbReference type="ARBA" id="ARBA00022490"/>
    </source>
</evidence>
<dbReference type="EMBL" id="QOIP01000011">
    <property type="protein sequence ID" value="RLU16761.1"/>
    <property type="molecule type" value="Genomic_DNA"/>
</dbReference>
<dbReference type="PRINTS" id="PR00511">
    <property type="entry name" value="TEKTIN"/>
</dbReference>
<dbReference type="GO" id="GO:0005634">
    <property type="term" value="C:nucleus"/>
    <property type="evidence" value="ECO:0007669"/>
    <property type="project" value="TreeGrafter"/>
</dbReference>
<evidence type="ECO:0000256" key="4">
    <source>
        <dbReference type="SAM" id="Coils"/>
    </source>
</evidence>
<dbReference type="GO" id="GO:0060294">
    <property type="term" value="P:cilium movement involved in cell motility"/>
    <property type="evidence" value="ECO:0007669"/>
    <property type="project" value="UniProtKB-UniRule"/>
</dbReference>
<keyword evidence="2" id="KW-0963">Cytoplasm</keyword>
<dbReference type="Pfam" id="PF03148">
    <property type="entry name" value="Tektin"/>
    <property type="match status" value="1"/>
</dbReference>
<dbReference type="AlphaFoldDB" id="A0A3L8D8X4"/>
<name>A0A3L8D8X4_OOCBI</name>
<keyword evidence="3" id="KW-0282">Flagellum</keyword>
<keyword evidence="3" id="KW-0969">Cilium</keyword>
<comment type="similarity">
    <text evidence="1 3">Belongs to the tektin family.</text>
</comment>
<dbReference type="GO" id="GO:0060271">
    <property type="term" value="P:cilium assembly"/>
    <property type="evidence" value="ECO:0007669"/>
    <property type="project" value="UniProtKB-UniRule"/>
</dbReference>
<keyword evidence="3" id="KW-0966">Cell projection</keyword>
<keyword evidence="4" id="KW-0175">Coiled coil</keyword>
<evidence type="ECO:0000313" key="5">
    <source>
        <dbReference type="EMBL" id="RLU16761.1"/>
    </source>
</evidence>
<organism evidence="5 6">
    <name type="scientific">Ooceraea biroi</name>
    <name type="common">Clonal raider ant</name>
    <name type="synonym">Cerapachys biroi</name>
    <dbReference type="NCBI Taxonomy" id="2015173"/>
    <lineage>
        <taxon>Eukaryota</taxon>
        <taxon>Metazoa</taxon>
        <taxon>Ecdysozoa</taxon>
        <taxon>Arthropoda</taxon>
        <taxon>Hexapoda</taxon>
        <taxon>Insecta</taxon>
        <taxon>Pterygota</taxon>
        <taxon>Neoptera</taxon>
        <taxon>Endopterygota</taxon>
        <taxon>Hymenoptera</taxon>
        <taxon>Apocrita</taxon>
        <taxon>Aculeata</taxon>
        <taxon>Formicoidea</taxon>
        <taxon>Formicidae</taxon>
        <taxon>Dorylinae</taxon>
        <taxon>Ooceraea</taxon>
    </lineage>
</organism>
<sequence>MAKFVSTYEKPLPHIGLPDWYAKQWELGQSADVRRSEACQLRNSSRTVRSEGNTTTKWDTYMNNTRLVDRLTELSRWKDVFEDLLQRLLTEIRLLNDEKANMEKEIENISYSLRVASECISMRDCRRGTELTYDEADIELKKELCTLGHLQEELTKRAQAVWEKLNHLETVKFELNLDIEDKNETIRIDKENLELDHTCANISYKPKTLITEGTKSISYEMWLERCHRTKTMLDNELNDCYTFRETMRVTREHAWNDIKAQQDVTDYTLRKRIYQTQKARNELEWQKLKVQKEMEMLRKEITEAEGALTSKTDIVKCVETRLGNRTYRPGAELCKDQVELGLKSEVLQLRQTEEDLNKIIECSRASYNSLESLLTRIVKNLEDKQHSLNTDVMCLDMRSTKTGDRSYSSNETNRNITLTRMEEEIPMES</sequence>